<name>A0ABR0K560_9EURO</name>
<protein>
    <submittedName>
        <fullName evidence="1">Uncharacterized protein</fullName>
    </submittedName>
</protein>
<organism evidence="1 2">
    <name type="scientific">Lithohypha guttulata</name>
    <dbReference type="NCBI Taxonomy" id="1690604"/>
    <lineage>
        <taxon>Eukaryota</taxon>
        <taxon>Fungi</taxon>
        <taxon>Dikarya</taxon>
        <taxon>Ascomycota</taxon>
        <taxon>Pezizomycotina</taxon>
        <taxon>Eurotiomycetes</taxon>
        <taxon>Chaetothyriomycetidae</taxon>
        <taxon>Chaetothyriales</taxon>
        <taxon>Trichomeriaceae</taxon>
        <taxon>Lithohypha</taxon>
    </lineage>
</organism>
<evidence type="ECO:0000313" key="2">
    <source>
        <dbReference type="Proteomes" id="UP001345013"/>
    </source>
</evidence>
<reference evidence="1 2" key="1">
    <citation type="submission" date="2023-08" db="EMBL/GenBank/DDBJ databases">
        <title>Black Yeasts Isolated from many extreme environments.</title>
        <authorList>
            <person name="Coleine C."/>
            <person name="Stajich J.E."/>
            <person name="Selbmann L."/>
        </authorList>
    </citation>
    <scope>NUCLEOTIDE SEQUENCE [LARGE SCALE GENOMIC DNA]</scope>
    <source>
        <strain evidence="1 2">CCFEE 5885</strain>
    </source>
</reference>
<proteinExistence type="predicted"/>
<evidence type="ECO:0000313" key="1">
    <source>
        <dbReference type="EMBL" id="KAK5087446.1"/>
    </source>
</evidence>
<sequence length="234" mass="26618">MVAADGIQVVKIHAGLLTLSLIPEAEAINVVFEGEVVAEVVKHAVREAHEETLRIAQQFQQLKTRTLPPELEAVVEDQGSTTVMVVCCLTSSFHALPQEVQDRIYEKMYESYEITATFRKNAHSYRRYHLNHDDARLVLWGLPKRSMELACKKNLADAEQTRKDGFNGDLGIVYSEEGGDPMTALRDEELTWLRNKVKTIYYGGSNGKSLRYMYPSADWWNEMPGQCWPAVLQR</sequence>
<accession>A0ABR0K560</accession>
<gene>
    <name evidence="1" type="ORF">LTR24_006715</name>
</gene>
<comment type="caution">
    <text evidence="1">The sequence shown here is derived from an EMBL/GenBank/DDBJ whole genome shotgun (WGS) entry which is preliminary data.</text>
</comment>
<dbReference type="Proteomes" id="UP001345013">
    <property type="component" value="Unassembled WGS sequence"/>
</dbReference>
<dbReference type="EMBL" id="JAVRRG010000090">
    <property type="protein sequence ID" value="KAK5087446.1"/>
    <property type="molecule type" value="Genomic_DNA"/>
</dbReference>
<keyword evidence="2" id="KW-1185">Reference proteome</keyword>